<keyword evidence="6" id="KW-0812">Transmembrane</keyword>
<feature type="transmembrane region" description="Helical" evidence="6">
    <location>
        <begin position="283"/>
        <end position="304"/>
    </location>
</feature>
<dbReference type="GO" id="GO:0005789">
    <property type="term" value="C:endoplasmic reticulum membrane"/>
    <property type="evidence" value="ECO:0007669"/>
    <property type="project" value="TreeGrafter"/>
</dbReference>
<feature type="transmembrane region" description="Helical" evidence="6">
    <location>
        <begin position="74"/>
        <end position="98"/>
    </location>
</feature>
<dbReference type="GO" id="GO:0005794">
    <property type="term" value="C:Golgi apparatus"/>
    <property type="evidence" value="ECO:0007669"/>
    <property type="project" value="TreeGrafter"/>
</dbReference>
<evidence type="ECO:0008006" key="8">
    <source>
        <dbReference type="Google" id="ProtNLM"/>
    </source>
</evidence>
<sequence length="428" mass="49374">MDRTVLRSSENTVRTHSRISCGRLIYPYLSKKDLINIANYKYDVIDDSPLSLYVSQPMWNYLVELLPRKLAPNVLTVCGFSCFLFTFAYVCCLAQFQLENHGEIAGTNWPSRWVWLLLSVSTVTYFFLDGMDGKQARRVDYSGPAGELLDHGLDSLMTILEPIALITVFNKDKYSIPIHRHLLLCFMIQLTFLLAHWERKVTSIFYMPWSTDLSHYVLTLLYFFFFLVGSPKVLKLYLIRRINLSLEMACEVFAHGFFLFIGIPKTIAHISQVAKKSGYKRVFISMKHLISVLTVHVVSVHWAHCVPELLLTRPRLFIYTEGVTFASYMNVFIVAHLAKHEPPLFVWAQKLYVLAAVYSMCNPKMNCEIMLLSISITVTVFLLHYIICTTQQICNHLGMACFYVQRYSYKSTADLQESKHTMVLRSAL</sequence>
<accession>A0A085MYW9</accession>
<comment type="similarity">
    <text evidence="2 5">Belongs to the CDP-alcohol phosphatidyltransferase class-I family.</text>
</comment>
<dbReference type="PROSITE" id="PS00379">
    <property type="entry name" value="CDP_ALCOHOL_P_TRANSF"/>
    <property type="match status" value="1"/>
</dbReference>
<keyword evidence="3 5" id="KW-0808">Transferase</keyword>
<dbReference type="GO" id="GO:0004307">
    <property type="term" value="F:ethanolaminephosphotransferase activity"/>
    <property type="evidence" value="ECO:0007669"/>
    <property type="project" value="TreeGrafter"/>
</dbReference>
<dbReference type="Proteomes" id="UP000030758">
    <property type="component" value="Unassembled WGS sequence"/>
</dbReference>
<evidence type="ECO:0000256" key="3">
    <source>
        <dbReference type="ARBA" id="ARBA00022679"/>
    </source>
</evidence>
<dbReference type="Gene3D" id="1.20.120.1760">
    <property type="match status" value="1"/>
</dbReference>
<dbReference type="InterPro" id="IPR014472">
    <property type="entry name" value="CHOPT"/>
</dbReference>
<dbReference type="Pfam" id="PF01066">
    <property type="entry name" value="CDP-OH_P_transf"/>
    <property type="match status" value="1"/>
</dbReference>
<dbReference type="InterPro" id="IPR043130">
    <property type="entry name" value="CDP-OH_PTrfase_TM_dom"/>
</dbReference>
<evidence type="ECO:0000256" key="5">
    <source>
        <dbReference type="RuleBase" id="RU003750"/>
    </source>
</evidence>
<evidence type="ECO:0000256" key="4">
    <source>
        <dbReference type="ARBA" id="ARBA00023136"/>
    </source>
</evidence>
<feature type="transmembrane region" description="Helical" evidence="6">
    <location>
        <begin position="242"/>
        <end position="263"/>
    </location>
</feature>
<name>A0A085MYW9_9BILA</name>
<comment type="subcellular location">
    <subcellularLocation>
        <location evidence="1">Membrane</location>
    </subcellularLocation>
</comment>
<gene>
    <name evidence="7" type="ORF">M514_00882</name>
</gene>
<dbReference type="PANTHER" id="PTHR10414:SF71">
    <property type="entry name" value="FI05338P"/>
    <property type="match status" value="1"/>
</dbReference>
<reference evidence="7" key="1">
    <citation type="journal article" date="2014" name="Nat. Genet.">
        <title>Genome and transcriptome of the porcine whipworm Trichuris suis.</title>
        <authorList>
            <person name="Jex A.R."/>
            <person name="Nejsum P."/>
            <person name="Schwarz E.M."/>
            <person name="Hu L."/>
            <person name="Young N.D."/>
            <person name="Hall R.S."/>
            <person name="Korhonen P.K."/>
            <person name="Liao S."/>
            <person name="Thamsborg S."/>
            <person name="Xia J."/>
            <person name="Xu P."/>
            <person name="Wang S."/>
            <person name="Scheerlinck J.P."/>
            <person name="Hofmann A."/>
            <person name="Sternberg P.W."/>
            <person name="Wang J."/>
            <person name="Gasser R.B."/>
        </authorList>
    </citation>
    <scope>NUCLEOTIDE SEQUENCE [LARGE SCALE GENOMIC DNA]</scope>
    <source>
        <strain evidence="7">DCEP-RM93F</strain>
    </source>
</reference>
<feature type="transmembrane region" description="Helical" evidence="6">
    <location>
        <begin position="110"/>
        <end position="128"/>
    </location>
</feature>
<feature type="transmembrane region" description="Helical" evidence="6">
    <location>
        <begin position="213"/>
        <end position="230"/>
    </location>
</feature>
<dbReference type="EMBL" id="KL367596">
    <property type="protein sequence ID" value="KFD62415.1"/>
    <property type="molecule type" value="Genomic_DNA"/>
</dbReference>
<feature type="transmembrane region" description="Helical" evidence="6">
    <location>
        <begin position="181"/>
        <end position="197"/>
    </location>
</feature>
<dbReference type="GO" id="GO:0006646">
    <property type="term" value="P:phosphatidylethanolamine biosynthetic process"/>
    <property type="evidence" value="ECO:0007669"/>
    <property type="project" value="TreeGrafter"/>
</dbReference>
<dbReference type="AlphaFoldDB" id="A0A085MYW9"/>
<feature type="transmembrane region" description="Helical" evidence="6">
    <location>
        <begin position="316"/>
        <end position="338"/>
    </location>
</feature>
<evidence type="ECO:0000256" key="1">
    <source>
        <dbReference type="ARBA" id="ARBA00004370"/>
    </source>
</evidence>
<organism evidence="7">
    <name type="scientific">Trichuris suis</name>
    <name type="common">pig whipworm</name>
    <dbReference type="NCBI Taxonomy" id="68888"/>
    <lineage>
        <taxon>Eukaryota</taxon>
        <taxon>Metazoa</taxon>
        <taxon>Ecdysozoa</taxon>
        <taxon>Nematoda</taxon>
        <taxon>Enoplea</taxon>
        <taxon>Dorylaimia</taxon>
        <taxon>Trichinellida</taxon>
        <taxon>Trichuridae</taxon>
        <taxon>Trichuris</taxon>
    </lineage>
</organism>
<dbReference type="InterPro" id="IPR000462">
    <property type="entry name" value="CDP-OH_P_trans"/>
</dbReference>
<keyword evidence="6" id="KW-1133">Transmembrane helix</keyword>
<evidence type="ECO:0000256" key="6">
    <source>
        <dbReference type="SAM" id="Phobius"/>
    </source>
</evidence>
<protein>
    <recommendedName>
        <fullName evidence="8">CDP-alcohol phosphatidyltransferase</fullName>
    </recommendedName>
</protein>
<dbReference type="InterPro" id="IPR048254">
    <property type="entry name" value="CDP_ALCOHOL_P_TRANSF_CS"/>
</dbReference>
<keyword evidence="4 6" id="KW-0472">Membrane</keyword>
<proteinExistence type="inferred from homology"/>
<dbReference type="PIRSF" id="PIRSF015665">
    <property type="entry name" value="CHOPT"/>
    <property type="match status" value="1"/>
</dbReference>
<dbReference type="PANTHER" id="PTHR10414">
    <property type="entry name" value="ETHANOLAMINEPHOSPHOTRANSFERASE"/>
    <property type="match status" value="1"/>
</dbReference>
<feature type="transmembrane region" description="Helical" evidence="6">
    <location>
        <begin position="369"/>
        <end position="387"/>
    </location>
</feature>
<evidence type="ECO:0000256" key="2">
    <source>
        <dbReference type="ARBA" id="ARBA00010441"/>
    </source>
</evidence>
<evidence type="ECO:0000313" key="7">
    <source>
        <dbReference type="EMBL" id="KFD62415.1"/>
    </source>
</evidence>